<evidence type="ECO:0000256" key="1">
    <source>
        <dbReference type="ARBA" id="ARBA00004651"/>
    </source>
</evidence>
<keyword evidence="4 7" id="KW-1133">Transmembrane helix</keyword>
<name>A0ABS9V0Z3_9BACT</name>
<reference evidence="10" key="1">
    <citation type="submission" date="2022-03" db="EMBL/GenBank/DDBJ databases">
        <title>De novo assembled genomes of Belliella spp. (Cyclobacteriaceae) strains.</title>
        <authorList>
            <person name="Szabo A."/>
            <person name="Korponai K."/>
            <person name="Felfoldi T."/>
        </authorList>
    </citation>
    <scope>NUCLEOTIDE SEQUENCE</scope>
    <source>
        <strain evidence="10">DSM 111904</strain>
    </source>
</reference>
<feature type="coiled-coil region" evidence="6">
    <location>
        <begin position="237"/>
        <end position="271"/>
    </location>
</feature>
<dbReference type="InterPro" id="IPR003856">
    <property type="entry name" value="LPS_length_determ_N"/>
</dbReference>
<sequence length="371" mass="41118">MSEIQKHGDRQVENDEIDLLALGKTIWSKRRLITYIVLIFIGVGLFVAIFSSNEFTASTTFIPQSSDSNRGGGALGGLASLAGVNIGNTVMSAEIPPSLYPKITSSVPFKKALLEAKVTPEELGEEVTFKSYILEHNSPGILSLVKKYTIGLPGVLMSGIKGEKAETITVATNDGLIRITREEYDIFRIIDASLSVTPNDKEGFVALSFTMSEPLMAAQMANQTKKLLQSEVIAYKLGNAKEQLKFTEERFAEKKEEFEKIQNRLASFRDRNQNIASAAAMNQQDRMEAEYNFVFNVYTELAKQVEQAKLQVAKDTPVFSVIEPVSVPNERSAPKRPLIIIIFTVLGFIVALAYVFGSEFLKGVKEQWKEV</sequence>
<feature type="transmembrane region" description="Helical" evidence="7">
    <location>
        <begin position="32"/>
        <end position="50"/>
    </location>
</feature>
<keyword evidence="11" id="KW-1185">Reference proteome</keyword>
<dbReference type="Proteomes" id="UP001165489">
    <property type="component" value="Unassembled WGS sequence"/>
</dbReference>
<evidence type="ECO:0000259" key="8">
    <source>
        <dbReference type="Pfam" id="PF02706"/>
    </source>
</evidence>
<evidence type="ECO:0000256" key="3">
    <source>
        <dbReference type="ARBA" id="ARBA00022692"/>
    </source>
</evidence>
<dbReference type="RefSeq" id="WP_241347992.1">
    <property type="nucleotide sequence ID" value="NZ_JAKZGP010000021.1"/>
</dbReference>
<comment type="caution">
    <text evidence="10">The sequence shown here is derived from an EMBL/GenBank/DDBJ whole genome shotgun (WGS) entry which is preliminary data.</text>
</comment>
<evidence type="ECO:0000256" key="2">
    <source>
        <dbReference type="ARBA" id="ARBA00022475"/>
    </source>
</evidence>
<protein>
    <submittedName>
        <fullName evidence="10">Wzz/FepE/Etk N-terminal domain-containing protein</fullName>
    </submittedName>
</protein>
<dbReference type="InterPro" id="IPR050445">
    <property type="entry name" value="Bact_polysacc_biosynth/exp"/>
</dbReference>
<evidence type="ECO:0000313" key="10">
    <source>
        <dbReference type="EMBL" id="MCH7409673.1"/>
    </source>
</evidence>
<evidence type="ECO:0000259" key="9">
    <source>
        <dbReference type="Pfam" id="PF13807"/>
    </source>
</evidence>
<keyword evidence="3 7" id="KW-0812">Transmembrane</keyword>
<dbReference type="InterPro" id="IPR032807">
    <property type="entry name" value="GNVR"/>
</dbReference>
<accession>A0ABS9V0Z3</accession>
<keyword evidence="2" id="KW-1003">Cell membrane</keyword>
<dbReference type="PANTHER" id="PTHR32309">
    <property type="entry name" value="TYROSINE-PROTEIN KINASE"/>
    <property type="match status" value="1"/>
</dbReference>
<evidence type="ECO:0000256" key="7">
    <source>
        <dbReference type="SAM" id="Phobius"/>
    </source>
</evidence>
<evidence type="ECO:0000313" key="11">
    <source>
        <dbReference type="Proteomes" id="UP001165489"/>
    </source>
</evidence>
<dbReference type="EMBL" id="JAKZGP010000021">
    <property type="protein sequence ID" value="MCH7409673.1"/>
    <property type="molecule type" value="Genomic_DNA"/>
</dbReference>
<feature type="domain" description="Polysaccharide chain length determinant N-terminal" evidence="8">
    <location>
        <begin position="15"/>
        <end position="70"/>
    </location>
</feature>
<dbReference type="Pfam" id="PF13807">
    <property type="entry name" value="GNVR"/>
    <property type="match status" value="1"/>
</dbReference>
<dbReference type="Pfam" id="PF02706">
    <property type="entry name" value="Wzz"/>
    <property type="match status" value="1"/>
</dbReference>
<keyword evidence="6" id="KW-0175">Coiled coil</keyword>
<proteinExistence type="predicted"/>
<dbReference type="PANTHER" id="PTHR32309:SF13">
    <property type="entry name" value="FERRIC ENTEROBACTIN TRANSPORT PROTEIN FEPE"/>
    <property type="match status" value="1"/>
</dbReference>
<comment type="subcellular location">
    <subcellularLocation>
        <location evidence="1">Cell membrane</location>
        <topology evidence="1">Multi-pass membrane protein</topology>
    </subcellularLocation>
</comment>
<evidence type="ECO:0000256" key="4">
    <source>
        <dbReference type="ARBA" id="ARBA00022989"/>
    </source>
</evidence>
<gene>
    <name evidence="10" type="ORF">MM239_09730</name>
</gene>
<feature type="transmembrane region" description="Helical" evidence="7">
    <location>
        <begin position="338"/>
        <end position="357"/>
    </location>
</feature>
<feature type="domain" description="Tyrosine-protein kinase G-rich" evidence="9">
    <location>
        <begin position="294"/>
        <end position="356"/>
    </location>
</feature>
<organism evidence="10 11">
    <name type="scientific">Belliella filtrata</name>
    <dbReference type="NCBI Taxonomy" id="2923435"/>
    <lineage>
        <taxon>Bacteria</taxon>
        <taxon>Pseudomonadati</taxon>
        <taxon>Bacteroidota</taxon>
        <taxon>Cytophagia</taxon>
        <taxon>Cytophagales</taxon>
        <taxon>Cyclobacteriaceae</taxon>
        <taxon>Belliella</taxon>
    </lineage>
</organism>
<evidence type="ECO:0000256" key="5">
    <source>
        <dbReference type="ARBA" id="ARBA00023136"/>
    </source>
</evidence>
<keyword evidence="5 7" id="KW-0472">Membrane</keyword>
<evidence type="ECO:0000256" key="6">
    <source>
        <dbReference type="SAM" id="Coils"/>
    </source>
</evidence>